<dbReference type="PIRSF" id="PIRSF037125">
    <property type="entry name" value="D-site_20S_pre-rRNA_nuclease"/>
    <property type="match status" value="1"/>
</dbReference>
<keyword evidence="12" id="KW-0255">Endonuclease</keyword>
<accession>A0A0M8MZT9</accession>
<feature type="region of interest" description="Disordered" evidence="9">
    <location>
        <begin position="180"/>
        <end position="253"/>
    </location>
</feature>
<dbReference type="GO" id="GO:0004521">
    <property type="term" value="F:RNA endonuclease activity"/>
    <property type="evidence" value="ECO:0007669"/>
    <property type="project" value="UniProtKB-UniRule"/>
</dbReference>
<dbReference type="CDD" id="cd09876">
    <property type="entry name" value="PIN_Nob1-like"/>
    <property type="match status" value="1"/>
</dbReference>
<dbReference type="STRING" id="150374.A0A0M8MZT9"/>
<evidence type="ECO:0000256" key="5">
    <source>
        <dbReference type="ARBA" id="ARBA00022833"/>
    </source>
</evidence>
<comment type="similarity">
    <text evidence="1 7">Belongs to the NOB1 family.</text>
</comment>
<dbReference type="PANTHER" id="PTHR12814">
    <property type="entry name" value="RNA-BINDING PROTEIN NOB1"/>
    <property type="match status" value="1"/>
</dbReference>
<comment type="caution">
    <text evidence="12">The sequence shown here is derived from an EMBL/GenBank/DDBJ whole genome shotgun (WGS) entry which is preliminary data.</text>
</comment>
<dbReference type="InterPro" id="IPR039907">
    <property type="entry name" value="NOB1"/>
</dbReference>
<comment type="function">
    <text evidence="7">Required for the synthesis of 40S ribosome subunits. Has a role in processing 20S pre-rRNA into the mature 18S rRNA, where it is required for cleavage at the 3' end of the mature 18S rRNA (D-site). Accompanies the 20S pre-rRNA from the nucleus to the cytoplasm.</text>
</comment>
<evidence type="ECO:0000256" key="2">
    <source>
        <dbReference type="ARBA" id="ARBA00022722"/>
    </source>
</evidence>
<dbReference type="GO" id="GO:0005730">
    <property type="term" value="C:nucleolus"/>
    <property type="evidence" value="ECO:0007669"/>
    <property type="project" value="UniProtKB-SubCell"/>
</dbReference>
<evidence type="ECO:0000256" key="3">
    <source>
        <dbReference type="ARBA" id="ARBA00022723"/>
    </source>
</evidence>
<dbReference type="SUPFAM" id="SSF144206">
    <property type="entry name" value="NOB1 zinc finger-like"/>
    <property type="match status" value="1"/>
</dbReference>
<feature type="region of interest" description="Disordered" evidence="9">
    <location>
        <begin position="416"/>
        <end position="440"/>
    </location>
</feature>
<dbReference type="GO" id="GO:0016787">
    <property type="term" value="F:hydrolase activity"/>
    <property type="evidence" value="ECO:0007669"/>
    <property type="project" value="UniProtKB-KW"/>
</dbReference>
<keyword evidence="4" id="KW-0378">Hydrolase</keyword>
<dbReference type="GO" id="GO:0070181">
    <property type="term" value="F:small ribosomal subunit rRNA binding"/>
    <property type="evidence" value="ECO:0007669"/>
    <property type="project" value="EnsemblFungi"/>
</dbReference>
<dbReference type="InterPro" id="IPR017117">
    <property type="entry name" value="Nob1_euk"/>
</dbReference>
<keyword evidence="5 7" id="KW-0862">Zinc</keyword>
<protein>
    <recommendedName>
        <fullName evidence="7">20S-pre-rRNA D-site endonuclease NOB1</fullName>
    </recommendedName>
</protein>
<dbReference type="PANTHER" id="PTHR12814:SF2">
    <property type="entry name" value="RNA-BINDING PROTEIN NOB1"/>
    <property type="match status" value="1"/>
</dbReference>
<dbReference type="GO" id="GO:0005737">
    <property type="term" value="C:cytoplasm"/>
    <property type="evidence" value="ECO:0007669"/>
    <property type="project" value="EnsemblFungi"/>
</dbReference>
<feature type="domain" description="Ribonuclease PIN" evidence="11">
    <location>
        <begin position="29"/>
        <end position="120"/>
    </location>
</feature>
<feature type="region of interest" description="Disordered" evidence="9">
    <location>
        <begin position="128"/>
        <end position="165"/>
    </location>
</feature>
<sequence>MAAAPPGQLAETPGSPAPPPSAAKPIHSLILDTGPLIKNDPTVSVLLSKAEKLYTLPVIISEIRDTATRSRVETTLLPFVTLRSPKPESVRFVSDFAKKTGDYSVLSRPDLEVLALGYEIECERNGGDWRLRRTPGQDGLNGKPPTQQSEPLPEAAGQPESPEAAVAAGMDKLQVVGSVAAGAQTEEEAAEPESADSKEEFQACNDEQIAPTPGEDASLQDDYDNDDDDDEGWITPSNLKKHQNKDSGSAGTKQTLQQTLQAAVLTSDYAMQNVALRINLNLIAPSFARITHLKNWVFRCHGCFAICKDMNKQFCPKCGQPTLTRVSCSTDEHGKFTIHLKQNFQWNTRGNVYSVPKPVHGSSNGRLPKNVGGKNNWGKDLILAEDQKEYVKQQDEQRRQQKNDLMDEDFLPGLLGRNRHGAGGKIRVGAGRTVNARRKR</sequence>
<feature type="binding site" evidence="8">
    <location>
        <position position="315"/>
    </location>
    <ligand>
        <name>Zn(2+)</name>
        <dbReference type="ChEBI" id="CHEBI:29105"/>
    </ligand>
</feature>
<dbReference type="AlphaFoldDB" id="A0A0M8MZT9"/>
<dbReference type="EMBL" id="LGSR01000028">
    <property type="protein sequence ID" value="KOS17030.1"/>
    <property type="molecule type" value="Genomic_DNA"/>
</dbReference>
<dbReference type="Pfam" id="PF17146">
    <property type="entry name" value="PIN_6"/>
    <property type="match status" value="1"/>
</dbReference>
<feature type="region of interest" description="Disordered" evidence="9">
    <location>
        <begin position="1"/>
        <end position="24"/>
    </location>
</feature>
<feature type="binding site" evidence="8">
    <location>
        <position position="303"/>
    </location>
    <ligand>
        <name>Zn(2+)</name>
        <dbReference type="ChEBI" id="CHEBI:29105"/>
    </ligand>
</feature>
<feature type="domain" description="Nin one binding (NOB1) Zn-ribbon-like" evidence="10">
    <location>
        <begin position="290"/>
        <end position="361"/>
    </location>
</feature>
<evidence type="ECO:0000313" key="13">
    <source>
        <dbReference type="Proteomes" id="UP000053831"/>
    </source>
</evidence>
<dbReference type="OrthoDB" id="446759at2759"/>
<dbReference type="GO" id="GO:0030688">
    <property type="term" value="C:preribosome, small subunit precursor"/>
    <property type="evidence" value="ECO:0007669"/>
    <property type="project" value="EnsemblFungi"/>
</dbReference>
<dbReference type="Gene3D" id="6.20.210.10">
    <property type="entry name" value="Nin one binding (NOB1), Zn-ribbon-like"/>
    <property type="match status" value="1"/>
</dbReference>
<dbReference type="InterPro" id="IPR036283">
    <property type="entry name" value="NOB1_Zf-like_sf"/>
</dbReference>
<keyword evidence="2" id="KW-0540">Nuclease</keyword>
<evidence type="ECO:0000256" key="4">
    <source>
        <dbReference type="ARBA" id="ARBA00022801"/>
    </source>
</evidence>
<evidence type="ECO:0000259" key="10">
    <source>
        <dbReference type="Pfam" id="PF08772"/>
    </source>
</evidence>
<evidence type="ECO:0000256" key="7">
    <source>
        <dbReference type="PIRNR" id="PIRNR037125"/>
    </source>
</evidence>
<feature type="binding site" evidence="8">
    <location>
        <position position="318"/>
    </location>
    <ligand>
        <name>Zn(2+)</name>
        <dbReference type="ChEBI" id="CHEBI:29105"/>
    </ligand>
</feature>
<evidence type="ECO:0000259" key="11">
    <source>
        <dbReference type="Pfam" id="PF17146"/>
    </source>
</evidence>
<keyword evidence="13" id="KW-1185">Reference proteome</keyword>
<evidence type="ECO:0000256" key="6">
    <source>
        <dbReference type="ARBA" id="ARBA00023242"/>
    </source>
</evidence>
<dbReference type="Proteomes" id="UP000053831">
    <property type="component" value="Unassembled WGS sequence"/>
</dbReference>
<feature type="binding site" evidence="8">
    <location>
        <position position="300"/>
    </location>
    <ligand>
        <name>Zn(2+)</name>
        <dbReference type="ChEBI" id="CHEBI:29105"/>
    </ligand>
</feature>
<evidence type="ECO:0000256" key="8">
    <source>
        <dbReference type="PIRSR" id="PIRSR037125-1"/>
    </source>
</evidence>
<dbReference type="InterPro" id="IPR014881">
    <property type="entry name" value="NOB1_Zn-bd"/>
</dbReference>
<feature type="compositionally biased region" description="Acidic residues" evidence="9">
    <location>
        <begin position="218"/>
        <end position="232"/>
    </location>
</feature>
<reference evidence="12 13" key="1">
    <citation type="submission" date="2015-07" db="EMBL/GenBank/DDBJ databases">
        <title>The genome of the fungus Escovopsis weberi, a specialized disease agent of ant agriculture.</title>
        <authorList>
            <person name="de Man T.J."/>
            <person name="Stajich J.E."/>
            <person name="Kubicek C.P."/>
            <person name="Chenthamara K."/>
            <person name="Atanasova L."/>
            <person name="Druzhinina I.S."/>
            <person name="Birnbaum S."/>
            <person name="Barribeau S.M."/>
            <person name="Teiling C."/>
            <person name="Suen G."/>
            <person name="Currie C."/>
            <person name="Gerardo N.M."/>
        </authorList>
    </citation>
    <scope>NUCLEOTIDE SEQUENCE [LARGE SCALE GENOMIC DNA]</scope>
</reference>
<evidence type="ECO:0000313" key="12">
    <source>
        <dbReference type="EMBL" id="KOS17030.1"/>
    </source>
</evidence>
<gene>
    <name evidence="12" type="ORF">ESCO_005828</name>
</gene>
<organism evidence="12 13">
    <name type="scientific">Escovopsis weberi</name>
    <dbReference type="NCBI Taxonomy" id="150374"/>
    <lineage>
        <taxon>Eukaryota</taxon>
        <taxon>Fungi</taxon>
        <taxon>Dikarya</taxon>
        <taxon>Ascomycota</taxon>
        <taxon>Pezizomycotina</taxon>
        <taxon>Sordariomycetes</taxon>
        <taxon>Hypocreomycetidae</taxon>
        <taxon>Hypocreales</taxon>
        <taxon>Hypocreaceae</taxon>
        <taxon>Escovopsis</taxon>
    </lineage>
</organism>
<keyword evidence="3 7" id="KW-0479">Metal-binding</keyword>
<name>A0A0M8MZT9_ESCWE</name>
<feature type="compositionally biased region" description="Acidic residues" evidence="9">
    <location>
        <begin position="185"/>
        <end position="194"/>
    </location>
</feature>
<proteinExistence type="inferred from homology"/>
<comment type="subcellular location">
    <subcellularLocation>
        <location evidence="7">Nucleus</location>
        <location evidence="7">Nucleolus</location>
    </subcellularLocation>
</comment>
<dbReference type="GO" id="GO:0000462">
    <property type="term" value="P:maturation of SSU-rRNA from tricistronic rRNA transcript (SSU-rRNA, 5.8S rRNA, LSU-rRNA)"/>
    <property type="evidence" value="ECO:0007669"/>
    <property type="project" value="EnsemblFungi"/>
</dbReference>
<dbReference type="GO" id="GO:0043248">
    <property type="term" value="P:proteasome assembly"/>
    <property type="evidence" value="ECO:0007669"/>
    <property type="project" value="EnsemblFungi"/>
</dbReference>
<dbReference type="GO" id="GO:0046872">
    <property type="term" value="F:metal ion binding"/>
    <property type="evidence" value="ECO:0007669"/>
    <property type="project" value="UniProtKB-UniRule"/>
</dbReference>
<dbReference type="FunFam" id="3.40.50.1010:FF:000020">
    <property type="entry name" value="20S-pre-rRNA D-site endonuclease NOB1"/>
    <property type="match status" value="1"/>
</dbReference>
<dbReference type="Pfam" id="PF08772">
    <property type="entry name" value="Zn_ribbon_NOB1"/>
    <property type="match status" value="1"/>
</dbReference>
<dbReference type="InterPro" id="IPR033411">
    <property type="entry name" value="Ribonuclease_PIN"/>
</dbReference>
<evidence type="ECO:0000256" key="1">
    <source>
        <dbReference type="ARBA" id="ARBA00005858"/>
    </source>
</evidence>
<keyword evidence="6 7" id="KW-0539">Nucleus</keyword>
<evidence type="ECO:0000256" key="9">
    <source>
        <dbReference type="SAM" id="MobiDB-lite"/>
    </source>
</evidence>
<dbReference type="Gene3D" id="3.40.50.1010">
    <property type="entry name" value="5'-nuclease"/>
    <property type="match status" value="1"/>
</dbReference>